<name>A0A3P7P321_DIBLA</name>
<keyword evidence="2" id="KW-1185">Reference proteome</keyword>
<evidence type="ECO:0000313" key="1">
    <source>
        <dbReference type="EMBL" id="VDN49794.1"/>
    </source>
</evidence>
<dbReference type="Proteomes" id="UP000281553">
    <property type="component" value="Unassembled WGS sequence"/>
</dbReference>
<protein>
    <submittedName>
        <fullName evidence="1">Uncharacterized protein</fullName>
    </submittedName>
</protein>
<gene>
    <name evidence="1" type="ORF">DILT_LOCUS19892</name>
</gene>
<dbReference type="AlphaFoldDB" id="A0A3P7P321"/>
<sequence length="117" mass="13109">MCLFSPVSPHSSLFDVSNLIGHSFLDLIHLGDLPSITKLLNKCLVTKSSLWTPPYRLRIPSQQLKVSVDSTKSLSPPRIIWIRTLFACMPGDSPIKCINQIIGFVGGFPLYIKQSYY</sequence>
<dbReference type="Gene3D" id="3.30.450.20">
    <property type="entry name" value="PAS domain"/>
    <property type="match status" value="1"/>
</dbReference>
<accession>A0A3P7P321</accession>
<dbReference type="EMBL" id="UYRU01124795">
    <property type="protein sequence ID" value="VDN49794.1"/>
    <property type="molecule type" value="Genomic_DNA"/>
</dbReference>
<evidence type="ECO:0000313" key="2">
    <source>
        <dbReference type="Proteomes" id="UP000281553"/>
    </source>
</evidence>
<organism evidence="1 2">
    <name type="scientific">Dibothriocephalus latus</name>
    <name type="common">Fish tapeworm</name>
    <name type="synonym">Diphyllobothrium latum</name>
    <dbReference type="NCBI Taxonomy" id="60516"/>
    <lineage>
        <taxon>Eukaryota</taxon>
        <taxon>Metazoa</taxon>
        <taxon>Spiralia</taxon>
        <taxon>Lophotrochozoa</taxon>
        <taxon>Platyhelminthes</taxon>
        <taxon>Cestoda</taxon>
        <taxon>Eucestoda</taxon>
        <taxon>Diphyllobothriidea</taxon>
        <taxon>Diphyllobothriidae</taxon>
        <taxon>Dibothriocephalus</taxon>
    </lineage>
</organism>
<reference evidence="1 2" key="1">
    <citation type="submission" date="2018-11" db="EMBL/GenBank/DDBJ databases">
        <authorList>
            <consortium name="Pathogen Informatics"/>
        </authorList>
    </citation>
    <scope>NUCLEOTIDE SEQUENCE [LARGE SCALE GENOMIC DNA]</scope>
</reference>
<proteinExistence type="predicted"/>